<evidence type="ECO:0000256" key="3">
    <source>
        <dbReference type="ARBA" id="ARBA00022618"/>
    </source>
</evidence>
<evidence type="ECO:0000256" key="1">
    <source>
        <dbReference type="ARBA" id="ARBA00004123"/>
    </source>
</evidence>
<evidence type="ECO:0000256" key="5">
    <source>
        <dbReference type="ARBA" id="ARBA00022829"/>
    </source>
</evidence>
<dbReference type="GeneID" id="89939015"/>
<dbReference type="GO" id="GO:0051301">
    <property type="term" value="P:cell division"/>
    <property type="evidence" value="ECO:0007669"/>
    <property type="project" value="UniProtKB-KW"/>
</dbReference>
<evidence type="ECO:0000256" key="6">
    <source>
        <dbReference type="ARBA" id="ARBA00023242"/>
    </source>
</evidence>
<dbReference type="Pfam" id="PF10345">
    <property type="entry name" value="Cohesin_load"/>
    <property type="match status" value="1"/>
</dbReference>
<dbReference type="AlphaFoldDB" id="A0AAN6TGM0"/>
<evidence type="ECO:0000313" key="10">
    <source>
        <dbReference type="Proteomes" id="UP001302812"/>
    </source>
</evidence>
<evidence type="ECO:0000256" key="7">
    <source>
        <dbReference type="ARBA" id="ARBA00023306"/>
    </source>
</evidence>
<dbReference type="Proteomes" id="UP001302812">
    <property type="component" value="Unassembled WGS sequence"/>
</dbReference>
<name>A0AAN6TGM0_9PEZI</name>
<feature type="region of interest" description="Disordered" evidence="8">
    <location>
        <begin position="203"/>
        <end position="236"/>
    </location>
</feature>
<feature type="region of interest" description="Disordered" evidence="8">
    <location>
        <begin position="50"/>
        <end position="83"/>
    </location>
</feature>
<gene>
    <name evidence="9" type="ORF">N656DRAFT_777819</name>
</gene>
<keyword evidence="3" id="KW-0132">Cell division</keyword>
<keyword evidence="5" id="KW-0159">Chromosome partition</keyword>
<reference evidence="9" key="2">
    <citation type="submission" date="2023-05" db="EMBL/GenBank/DDBJ databases">
        <authorList>
            <consortium name="Lawrence Berkeley National Laboratory"/>
            <person name="Steindorff A."/>
            <person name="Hensen N."/>
            <person name="Bonometti L."/>
            <person name="Westerberg I."/>
            <person name="Brannstrom I.O."/>
            <person name="Guillou S."/>
            <person name="Cros-Aarteil S."/>
            <person name="Calhoun S."/>
            <person name="Haridas S."/>
            <person name="Kuo A."/>
            <person name="Mondo S."/>
            <person name="Pangilinan J."/>
            <person name="Riley R."/>
            <person name="Labutti K."/>
            <person name="Andreopoulos B."/>
            <person name="Lipzen A."/>
            <person name="Chen C."/>
            <person name="Yanf M."/>
            <person name="Daum C."/>
            <person name="Ng V."/>
            <person name="Clum A."/>
            <person name="Ohm R."/>
            <person name="Martin F."/>
            <person name="Silar P."/>
            <person name="Natvig D."/>
            <person name="Lalanne C."/>
            <person name="Gautier V."/>
            <person name="Ament-Velasquez S.L."/>
            <person name="Kruys A."/>
            <person name="Hutchinson M.I."/>
            <person name="Powell A.J."/>
            <person name="Barry K."/>
            <person name="Miller A.N."/>
            <person name="Grigoriev I.V."/>
            <person name="Debuchy R."/>
            <person name="Gladieux P."/>
            <person name="Thoren M.H."/>
            <person name="Johannesson H."/>
        </authorList>
    </citation>
    <scope>NUCLEOTIDE SEQUENCE</scope>
    <source>
        <strain evidence="9">CBS 508.74</strain>
    </source>
</reference>
<evidence type="ECO:0000313" key="9">
    <source>
        <dbReference type="EMBL" id="KAK4113806.1"/>
    </source>
</evidence>
<dbReference type="RefSeq" id="XP_064671376.1">
    <property type="nucleotide sequence ID" value="XM_064814890.1"/>
</dbReference>
<dbReference type="GO" id="GO:0007059">
    <property type="term" value="P:chromosome segregation"/>
    <property type="evidence" value="ECO:0007669"/>
    <property type="project" value="UniProtKB-KW"/>
</dbReference>
<evidence type="ECO:0000256" key="2">
    <source>
        <dbReference type="ARBA" id="ARBA00008585"/>
    </source>
</evidence>
<comment type="similarity">
    <text evidence="2">Belongs to the SCC4/mau-2 family.</text>
</comment>
<keyword evidence="10" id="KW-1185">Reference proteome</keyword>
<keyword evidence="6" id="KW-0539">Nucleus</keyword>
<sequence>MPFFAAAAGLLRQILDITWPADRMPPGEAYGSQGQQQSQQLHAALQPIHQLHHHQQLEQQQPLQTGPQAAPPHPHFLNPYPNGNAQYQHQQHAQYNVHSAYPPQPAQFYHSGTPQYTNYNAGFQNHQPALAPAPVLAPAPPPASLFVDPSYLQNPSAPRPAGNILPASQPVTAVSPQVPHAMQPQSQSHSQPRLHQLAPAMGSPRLDVRRPPTHGLPVKQPTKEARRPSSSAGIAKSTAVPQVSPHLETLPLLLCVAEDCFSKAYAASTRVARSMSESEVAEHHKLIATGLGCLDVALQSNKLWPRLEARLCLRYASVLIEETTNIMEAETTLTRGIAVCEKHRFIDLKYSSQFLLIRTLFQRSQKAAFKSIESHIADCTTYKHVHWIYAFRFLKVAFHVQSGTAAEHQAIENLRKIAGIANQCGDKAIFVMAMLLEGLAHLSTMKDDWATRVQMCIAQASKLQLDESTHSPQTDVLLLLLDLACSLHQKTHHISAQKLSALQKRLEELKNSQDWASHHGEMLLPIKRLHNASQTISNDTRAILRPGDDGVDYLVLQALGKQEAFALAFVFNGIVAHYKSSTPGRSSTMWGEALRLLEDTSTSFKCLPEALAQAEWTRGLACYAHILTGLQASTLCDWAKVKACLEKAQECQDGSETLNVLIIYLEGVFHQGTAQLGEALEIWKDKTFEMDWSGAPKRAGSHIETELSILAALNRLWIMQDLQRRDDAETAELVDLLRPICDDNPDQEIRTVYNLAMAALEVNPPLSMNQVKRHIQQALNGAQQASNTQYLSIALNVMRRRLFEDVVGEQALKSARAGSAQAKRSGNVLWMSVADGMLAQSLEVQGALEEARKTRENGRRLANEAYARTRV</sequence>
<keyword evidence="4" id="KW-0498">Mitosis</keyword>
<dbReference type="InterPro" id="IPR019440">
    <property type="entry name" value="MAU2"/>
</dbReference>
<comment type="caution">
    <text evidence="9">The sequence shown here is derived from an EMBL/GenBank/DDBJ whole genome shotgun (WGS) entry which is preliminary data.</text>
</comment>
<evidence type="ECO:0000256" key="4">
    <source>
        <dbReference type="ARBA" id="ARBA00022776"/>
    </source>
</evidence>
<keyword evidence="7" id="KW-0131">Cell cycle</keyword>
<accession>A0AAN6TGM0</accession>
<evidence type="ECO:0000256" key="8">
    <source>
        <dbReference type="SAM" id="MobiDB-lite"/>
    </source>
</evidence>
<protein>
    <recommendedName>
        <fullName evidence="11">Cohesin loading factor</fullName>
    </recommendedName>
</protein>
<proteinExistence type="inferred from homology"/>
<reference evidence="9" key="1">
    <citation type="journal article" date="2023" name="Mol. Phylogenet. Evol.">
        <title>Genome-scale phylogeny and comparative genomics of the fungal order Sordariales.</title>
        <authorList>
            <person name="Hensen N."/>
            <person name="Bonometti L."/>
            <person name="Westerberg I."/>
            <person name="Brannstrom I.O."/>
            <person name="Guillou S."/>
            <person name="Cros-Aarteil S."/>
            <person name="Calhoun S."/>
            <person name="Haridas S."/>
            <person name="Kuo A."/>
            <person name="Mondo S."/>
            <person name="Pangilinan J."/>
            <person name="Riley R."/>
            <person name="LaButti K."/>
            <person name="Andreopoulos B."/>
            <person name="Lipzen A."/>
            <person name="Chen C."/>
            <person name="Yan M."/>
            <person name="Daum C."/>
            <person name="Ng V."/>
            <person name="Clum A."/>
            <person name="Steindorff A."/>
            <person name="Ohm R.A."/>
            <person name="Martin F."/>
            <person name="Silar P."/>
            <person name="Natvig D.O."/>
            <person name="Lalanne C."/>
            <person name="Gautier V."/>
            <person name="Ament-Velasquez S.L."/>
            <person name="Kruys A."/>
            <person name="Hutchinson M.I."/>
            <person name="Powell A.J."/>
            <person name="Barry K."/>
            <person name="Miller A.N."/>
            <person name="Grigoriev I.V."/>
            <person name="Debuchy R."/>
            <person name="Gladieux P."/>
            <person name="Hiltunen Thoren M."/>
            <person name="Johannesson H."/>
        </authorList>
    </citation>
    <scope>NUCLEOTIDE SEQUENCE</scope>
    <source>
        <strain evidence="9">CBS 508.74</strain>
    </source>
</reference>
<dbReference type="PANTHER" id="PTHR21394">
    <property type="entry name" value="MAU2 CHROMATID COHESION FACTOR HOMOLOG"/>
    <property type="match status" value="1"/>
</dbReference>
<evidence type="ECO:0008006" key="11">
    <source>
        <dbReference type="Google" id="ProtNLM"/>
    </source>
</evidence>
<comment type="subcellular location">
    <subcellularLocation>
        <location evidence="1">Nucleus</location>
    </subcellularLocation>
</comment>
<dbReference type="GO" id="GO:0005634">
    <property type="term" value="C:nucleus"/>
    <property type="evidence" value="ECO:0007669"/>
    <property type="project" value="UniProtKB-SubCell"/>
</dbReference>
<dbReference type="GO" id="GO:0007064">
    <property type="term" value="P:mitotic sister chromatid cohesion"/>
    <property type="evidence" value="ECO:0007669"/>
    <property type="project" value="InterPro"/>
</dbReference>
<dbReference type="EMBL" id="MU853338">
    <property type="protein sequence ID" value="KAK4113806.1"/>
    <property type="molecule type" value="Genomic_DNA"/>
</dbReference>
<organism evidence="9 10">
    <name type="scientific">Canariomyces notabilis</name>
    <dbReference type="NCBI Taxonomy" id="2074819"/>
    <lineage>
        <taxon>Eukaryota</taxon>
        <taxon>Fungi</taxon>
        <taxon>Dikarya</taxon>
        <taxon>Ascomycota</taxon>
        <taxon>Pezizomycotina</taxon>
        <taxon>Sordariomycetes</taxon>
        <taxon>Sordariomycetidae</taxon>
        <taxon>Sordariales</taxon>
        <taxon>Chaetomiaceae</taxon>
        <taxon>Canariomyces</taxon>
    </lineage>
</organism>
<feature type="compositionally biased region" description="Low complexity" evidence="8">
    <location>
        <begin position="57"/>
        <end position="68"/>
    </location>
</feature>